<evidence type="ECO:0000313" key="2">
    <source>
        <dbReference type="Proteomes" id="UP001617511"/>
    </source>
</evidence>
<comment type="caution">
    <text evidence="1">The sequence shown here is derived from an EMBL/GenBank/DDBJ whole genome shotgun (WGS) entry which is preliminary data.</text>
</comment>
<accession>A0ABW8FP84</accession>
<evidence type="ECO:0000313" key="1">
    <source>
        <dbReference type="EMBL" id="MFJ4083890.1"/>
    </source>
</evidence>
<keyword evidence="2" id="KW-1185">Reference proteome</keyword>
<reference evidence="1 2" key="1">
    <citation type="submission" date="2024-10" db="EMBL/GenBank/DDBJ databases">
        <title>The Natural Products Discovery Center: Release of the First 8490 Sequenced Strains for Exploring Actinobacteria Biosynthetic Diversity.</title>
        <authorList>
            <person name="Kalkreuter E."/>
            <person name="Kautsar S.A."/>
            <person name="Yang D."/>
            <person name="Bader C.D."/>
            <person name="Teijaro C.N."/>
            <person name="Fluegel L."/>
            <person name="Davis C.M."/>
            <person name="Simpson J.R."/>
            <person name="Lauterbach L."/>
            <person name="Steele A.D."/>
            <person name="Gui C."/>
            <person name="Meng S."/>
            <person name="Li G."/>
            <person name="Viehrig K."/>
            <person name="Ye F."/>
            <person name="Su P."/>
            <person name="Kiefer A.F."/>
            <person name="Nichols A."/>
            <person name="Cepeda A.J."/>
            <person name="Yan W."/>
            <person name="Fan B."/>
            <person name="Jiang Y."/>
            <person name="Adhikari A."/>
            <person name="Zheng C.-J."/>
            <person name="Schuster L."/>
            <person name="Cowan T.M."/>
            <person name="Smanski M.J."/>
            <person name="Chevrette M.G."/>
            <person name="De Carvalho L.P.S."/>
            <person name="Shen B."/>
        </authorList>
    </citation>
    <scope>NUCLEOTIDE SEQUENCE [LARGE SCALE GENOMIC DNA]</scope>
    <source>
        <strain evidence="1 2">NPDC089932</strain>
    </source>
</reference>
<name>A0ABW8FP84_9ACTN</name>
<dbReference type="EMBL" id="JBIVGG010000016">
    <property type="protein sequence ID" value="MFJ4083890.1"/>
    <property type="molecule type" value="Genomic_DNA"/>
</dbReference>
<dbReference type="Proteomes" id="UP001617511">
    <property type="component" value="Unassembled WGS sequence"/>
</dbReference>
<dbReference type="RefSeq" id="WP_402075533.1">
    <property type="nucleotide sequence ID" value="NZ_JBIVGG010000016.1"/>
</dbReference>
<sequence>MLVLDAVGVLHPAVERDPGVADDVLLILYSMKISQDIRREHGGTRTEIEEGMALKSKEFAASGNRVYLPIAD</sequence>
<gene>
    <name evidence="1" type="ORF">ACIP2Z_33695</name>
</gene>
<proteinExistence type="predicted"/>
<protein>
    <submittedName>
        <fullName evidence="1">Thiamine biosynthesis protein ThiC</fullName>
    </submittedName>
</protein>
<organism evidence="1 2">
    <name type="scientific">Streptomyces iakyrus</name>
    <dbReference type="NCBI Taxonomy" id="68219"/>
    <lineage>
        <taxon>Bacteria</taxon>
        <taxon>Bacillati</taxon>
        <taxon>Actinomycetota</taxon>
        <taxon>Actinomycetes</taxon>
        <taxon>Kitasatosporales</taxon>
        <taxon>Streptomycetaceae</taxon>
        <taxon>Streptomyces</taxon>
    </lineage>
</organism>